<protein>
    <submittedName>
        <fullName evidence="3">DUF2059 domain-containing protein</fullName>
    </submittedName>
</protein>
<dbReference type="AlphaFoldDB" id="A0AAE3LR68"/>
<accession>A0AAE3LR68</accession>
<feature type="signal peptide" evidence="1">
    <location>
        <begin position="1"/>
        <end position="24"/>
    </location>
</feature>
<sequence>MARLIQSTVSAFVFLVATSVAAFADREAELQRLNEILRLDELFEIMAEEGDLYAVDLEEQLFAGKGGDTWRKDVQEIYTSARLKDSFWQMFSEALSDQTVSETLAFYDTDLGAKITDAELLTRRSFLDPAVEEAASEIVESMVREQDPFLVSLREYAKVNDLIDSNVVSSMNAQYAFMQGLIRGGAVDNSMTDSDILADIYNQEPVFRADTMAWVMSFLALAYQPLTESELRDHIAFGRTASGRQFNNALFSSFDEVFKDVSEALGYAAATYITSQDI</sequence>
<dbReference type="InterPro" id="IPR018637">
    <property type="entry name" value="DUF2059"/>
</dbReference>
<evidence type="ECO:0000313" key="4">
    <source>
        <dbReference type="Proteomes" id="UP001208041"/>
    </source>
</evidence>
<gene>
    <name evidence="3" type="ORF">OH136_06885</name>
</gene>
<dbReference type="Proteomes" id="UP001208041">
    <property type="component" value="Unassembled WGS sequence"/>
</dbReference>
<proteinExistence type="predicted"/>
<name>A0AAE3LR68_9RHOB</name>
<keyword evidence="4" id="KW-1185">Reference proteome</keyword>
<organism evidence="3 4">
    <name type="scientific">Halocynthiibacter halioticoli</name>
    <dbReference type="NCBI Taxonomy" id="2986804"/>
    <lineage>
        <taxon>Bacteria</taxon>
        <taxon>Pseudomonadati</taxon>
        <taxon>Pseudomonadota</taxon>
        <taxon>Alphaproteobacteria</taxon>
        <taxon>Rhodobacterales</taxon>
        <taxon>Paracoccaceae</taxon>
        <taxon>Halocynthiibacter</taxon>
    </lineage>
</organism>
<evidence type="ECO:0000313" key="3">
    <source>
        <dbReference type="EMBL" id="MCV6824278.1"/>
    </source>
</evidence>
<dbReference type="EMBL" id="JAOYFC010000001">
    <property type="protein sequence ID" value="MCV6824278.1"/>
    <property type="molecule type" value="Genomic_DNA"/>
</dbReference>
<feature type="domain" description="DUF2059" evidence="2">
    <location>
        <begin position="82"/>
        <end position="139"/>
    </location>
</feature>
<evidence type="ECO:0000259" key="2">
    <source>
        <dbReference type="Pfam" id="PF09832"/>
    </source>
</evidence>
<dbReference type="Pfam" id="PF09832">
    <property type="entry name" value="DUF2059"/>
    <property type="match status" value="1"/>
</dbReference>
<comment type="caution">
    <text evidence="3">The sequence shown here is derived from an EMBL/GenBank/DDBJ whole genome shotgun (WGS) entry which is preliminary data.</text>
</comment>
<evidence type="ECO:0000256" key="1">
    <source>
        <dbReference type="SAM" id="SignalP"/>
    </source>
</evidence>
<reference evidence="3" key="1">
    <citation type="submission" date="2022-10" db="EMBL/GenBank/DDBJ databases">
        <authorList>
            <person name="Yue Y."/>
        </authorList>
    </citation>
    <scope>NUCLEOTIDE SEQUENCE</scope>
    <source>
        <strain evidence="3">Z654</strain>
    </source>
</reference>
<keyword evidence="1" id="KW-0732">Signal</keyword>
<dbReference type="RefSeq" id="WP_263953092.1">
    <property type="nucleotide sequence ID" value="NZ_JAOYFC010000001.1"/>
</dbReference>
<feature type="chain" id="PRO_5042010834" evidence="1">
    <location>
        <begin position="25"/>
        <end position="278"/>
    </location>
</feature>